<dbReference type="AlphaFoldDB" id="A0A9P4Q7R2"/>
<evidence type="ECO:0000256" key="1">
    <source>
        <dbReference type="SAM" id="MobiDB-lite"/>
    </source>
</evidence>
<dbReference type="EMBL" id="MU003805">
    <property type="protein sequence ID" value="KAF2719906.1"/>
    <property type="molecule type" value="Genomic_DNA"/>
</dbReference>
<gene>
    <name evidence="3" type="ORF">K431DRAFT_271654</name>
</gene>
<feature type="region of interest" description="Disordered" evidence="1">
    <location>
        <begin position="365"/>
        <end position="386"/>
    </location>
</feature>
<protein>
    <recommendedName>
        <fullName evidence="2">Azaphilone pigments biosynthesis cluster protein L N-terminal domain-containing protein</fullName>
    </recommendedName>
</protein>
<proteinExistence type="predicted"/>
<dbReference type="InterPro" id="IPR031348">
    <property type="entry name" value="PigL_N"/>
</dbReference>
<dbReference type="OrthoDB" id="5068804at2759"/>
<feature type="compositionally biased region" description="Polar residues" evidence="1">
    <location>
        <begin position="365"/>
        <end position="380"/>
    </location>
</feature>
<keyword evidence="4" id="KW-1185">Reference proteome</keyword>
<name>A0A9P4Q7R2_9PEZI</name>
<comment type="caution">
    <text evidence="3">The sequence shown here is derived from an EMBL/GenBank/DDBJ whole genome shotgun (WGS) entry which is preliminary data.</text>
</comment>
<accession>A0A9P4Q7R2</accession>
<sequence length="386" mass="43496">MADPISVLSGVIAIVTFTIQSSNSLYEAIKSFQNHPQKVKRLIDELEALKNVLEALKMVVEGPTPEDFNSLELPLKRCAEACKEFEELLASCSKNSGKPRTSFRDWAKLKYLGGDINDFRDTLAVYKSTISIALTGANLRASRFSLEKLEEFSDMIKRTVEDLESHRQEMDDKLIDRPVLESVTGDSLKERRLLLEEKMSTQKCLDICARVSAELSRHRLDNGQNEAQLSKAYSGAVATLGEMPSETVLNYLFQHLKAKLEATSSQFDNRMLFMEERLNRYPPTNNLSFDDKEKLIQERDSLEQCLSICEKASDDTEHARTNNFKSVSGAEDCQQLIVSTTADLINAIEVKVGNRSQQILGQLSDQSVQQVSNDFNNKSTRPVPER</sequence>
<organism evidence="3 4">
    <name type="scientific">Polychaeton citri CBS 116435</name>
    <dbReference type="NCBI Taxonomy" id="1314669"/>
    <lineage>
        <taxon>Eukaryota</taxon>
        <taxon>Fungi</taxon>
        <taxon>Dikarya</taxon>
        <taxon>Ascomycota</taxon>
        <taxon>Pezizomycotina</taxon>
        <taxon>Dothideomycetes</taxon>
        <taxon>Dothideomycetidae</taxon>
        <taxon>Capnodiales</taxon>
        <taxon>Capnodiaceae</taxon>
        <taxon>Polychaeton</taxon>
    </lineage>
</organism>
<dbReference type="Proteomes" id="UP000799441">
    <property type="component" value="Unassembled WGS sequence"/>
</dbReference>
<feature type="domain" description="Azaphilone pigments biosynthesis cluster protein L N-terminal" evidence="2">
    <location>
        <begin position="2"/>
        <end position="209"/>
    </location>
</feature>
<reference evidence="3" key="1">
    <citation type="journal article" date="2020" name="Stud. Mycol.">
        <title>101 Dothideomycetes genomes: a test case for predicting lifestyles and emergence of pathogens.</title>
        <authorList>
            <person name="Haridas S."/>
            <person name="Albert R."/>
            <person name="Binder M."/>
            <person name="Bloem J."/>
            <person name="Labutti K."/>
            <person name="Salamov A."/>
            <person name="Andreopoulos B."/>
            <person name="Baker S."/>
            <person name="Barry K."/>
            <person name="Bills G."/>
            <person name="Bluhm B."/>
            <person name="Cannon C."/>
            <person name="Castanera R."/>
            <person name="Culley D."/>
            <person name="Daum C."/>
            <person name="Ezra D."/>
            <person name="Gonzalez J."/>
            <person name="Henrissat B."/>
            <person name="Kuo A."/>
            <person name="Liang C."/>
            <person name="Lipzen A."/>
            <person name="Lutzoni F."/>
            <person name="Magnuson J."/>
            <person name="Mondo S."/>
            <person name="Nolan M."/>
            <person name="Ohm R."/>
            <person name="Pangilinan J."/>
            <person name="Park H.-J."/>
            <person name="Ramirez L."/>
            <person name="Alfaro M."/>
            <person name="Sun H."/>
            <person name="Tritt A."/>
            <person name="Yoshinaga Y."/>
            <person name="Zwiers L.-H."/>
            <person name="Turgeon B."/>
            <person name="Goodwin S."/>
            <person name="Spatafora J."/>
            <person name="Crous P."/>
            <person name="Grigoriev I."/>
        </authorList>
    </citation>
    <scope>NUCLEOTIDE SEQUENCE</scope>
    <source>
        <strain evidence="3">CBS 116435</strain>
    </source>
</reference>
<evidence type="ECO:0000313" key="3">
    <source>
        <dbReference type="EMBL" id="KAF2719906.1"/>
    </source>
</evidence>
<evidence type="ECO:0000259" key="2">
    <source>
        <dbReference type="Pfam" id="PF17111"/>
    </source>
</evidence>
<evidence type="ECO:0000313" key="4">
    <source>
        <dbReference type="Proteomes" id="UP000799441"/>
    </source>
</evidence>
<dbReference type="Pfam" id="PF17111">
    <property type="entry name" value="PigL_N"/>
    <property type="match status" value="1"/>
</dbReference>